<proteinExistence type="predicted"/>
<reference evidence="3" key="2">
    <citation type="submission" date="2016-10" db="EMBL/GenBank/DDBJ databases">
        <authorList>
            <person name="de Groot N.N."/>
        </authorList>
    </citation>
    <scope>NUCLEOTIDE SEQUENCE [LARGE SCALE GENOMIC DNA]</scope>
    <source>
        <strain evidence="3">CGMCC 1.8911</strain>
    </source>
</reference>
<dbReference type="Pfam" id="PF12146">
    <property type="entry name" value="Hydrolase_4"/>
    <property type="match status" value="1"/>
</dbReference>
<reference evidence="2 5" key="3">
    <citation type="submission" date="2021-03" db="EMBL/GenBank/DDBJ databases">
        <title>Genomic Encyclopedia of Type Strains, Phase IV (KMG-IV): sequencing the most valuable type-strain genomes for metagenomic binning, comparative biology and taxonomic classification.</title>
        <authorList>
            <person name="Goeker M."/>
        </authorList>
    </citation>
    <scope>NUCLEOTIDE SEQUENCE [LARGE SCALE GENOMIC DNA]</scope>
    <source>
        <strain evidence="2 5">DSM 22420</strain>
    </source>
</reference>
<evidence type="ECO:0000313" key="4">
    <source>
        <dbReference type="Proteomes" id="UP000242700"/>
    </source>
</evidence>
<evidence type="ECO:0000313" key="5">
    <source>
        <dbReference type="Proteomes" id="UP001519348"/>
    </source>
</evidence>
<dbReference type="AlphaFoldDB" id="A0A1G9BK57"/>
<dbReference type="Proteomes" id="UP000242700">
    <property type="component" value="Unassembled WGS sequence"/>
</dbReference>
<dbReference type="InterPro" id="IPR029058">
    <property type="entry name" value="AB_hydrolase_fold"/>
</dbReference>
<dbReference type="EMBL" id="FNFI01000008">
    <property type="protein sequence ID" value="SDK39650.1"/>
    <property type="molecule type" value="Genomic_DNA"/>
</dbReference>
<organism evidence="3 4">
    <name type="scientific">Jeotgalicoccus aerolatus</name>
    <dbReference type="NCBI Taxonomy" id="709510"/>
    <lineage>
        <taxon>Bacteria</taxon>
        <taxon>Bacillati</taxon>
        <taxon>Bacillota</taxon>
        <taxon>Bacilli</taxon>
        <taxon>Bacillales</taxon>
        <taxon>Staphylococcaceae</taxon>
        <taxon>Jeotgalicoccus</taxon>
    </lineage>
</organism>
<keyword evidence="5" id="KW-1185">Reference proteome</keyword>
<dbReference type="STRING" id="586411.SAMN05216187_10831"/>
<evidence type="ECO:0000313" key="2">
    <source>
        <dbReference type="EMBL" id="MBP1952591.1"/>
    </source>
</evidence>
<gene>
    <name evidence="2" type="ORF">J2Z27_001639</name>
    <name evidence="3" type="ORF">SAMN05216187_10831</name>
</gene>
<dbReference type="EMBL" id="JAGGKN010000005">
    <property type="protein sequence ID" value="MBP1952591.1"/>
    <property type="molecule type" value="Genomic_DNA"/>
</dbReference>
<evidence type="ECO:0000259" key="1">
    <source>
        <dbReference type="Pfam" id="PF12146"/>
    </source>
</evidence>
<dbReference type="OrthoDB" id="9806902at2"/>
<dbReference type="Gene3D" id="3.40.50.1820">
    <property type="entry name" value="alpha/beta hydrolase"/>
    <property type="match status" value="1"/>
</dbReference>
<dbReference type="InterPro" id="IPR051044">
    <property type="entry name" value="MAG_DAG_Lipase"/>
</dbReference>
<evidence type="ECO:0000313" key="3">
    <source>
        <dbReference type="EMBL" id="SDK39650.1"/>
    </source>
</evidence>
<dbReference type="RefSeq" id="WP_092598284.1">
    <property type="nucleotide sequence ID" value="NZ_BMCN01000001.1"/>
</dbReference>
<dbReference type="PANTHER" id="PTHR11614">
    <property type="entry name" value="PHOSPHOLIPASE-RELATED"/>
    <property type="match status" value="1"/>
</dbReference>
<dbReference type="Proteomes" id="UP001519348">
    <property type="component" value="Unassembled WGS sequence"/>
</dbReference>
<accession>A0A1G9BK57</accession>
<dbReference type="InterPro" id="IPR022742">
    <property type="entry name" value="Hydrolase_4"/>
</dbReference>
<feature type="domain" description="Serine aminopeptidase S33" evidence="1">
    <location>
        <begin position="9"/>
        <end position="240"/>
    </location>
</feature>
<keyword evidence="3" id="KW-0378">Hydrolase</keyword>
<reference evidence="4" key="1">
    <citation type="submission" date="2016-10" db="EMBL/GenBank/DDBJ databases">
        <authorList>
            <person name="Varghese N."/>
            <person name="Submissions S."/>
        </authorList>
    </citation>
    <scope>NUCLEOTIDE SEQUENCE [LARGE SCALE GENOMIC DNA]</scope>
    <source>
        <strain evidence="4">CGMCC 1.8911</strain>
    </source>
</reference>
<dbReference type="GO" id="GO:0016787">
    <property type="term" value="F:hydrolase activity"/>
    <property type="evidence" value="ECO:0007669"/>
    <property type="project" value="UniProtKB-KW"/>
</dbReference>
<protein>
    <submittedName>
        <fullName evidence="2">Alpha-beta hydrolase superfamily lysophospholipase</fullName>
    </submittedName>
    <submittedName>
        <fullName evidence="3">Lysophospholipase, alpha-beta hydrolase superfamily</fullName>
    </submittedName>
</protein>
<dbReference type="SUPFAM" id="SSF53474">
    <property type="entry name" value="alpha/beta-Hydrolases"/>
    <property type="match status" value="1"/>
</dbReference>
<sequence length="268" mass="31433">MWKWETENEAKGVAVIVHDLLEHHEYYDELTVKLRRDGYHVIIGDLPGHGQTTRVNKGHINSFDQYIERVTEWHNLARQYDLPTFIIGQGLGGLIALEAHRQNRIQSDGIIALNPLLSFKQSFMNRKNTILTSVRVTSDESRFNLGIKMNYFTEDKRFLQRYKEDELIVDKVSFQWYKTIINQMKVTSENMEEVSDVPILTMMSSDNQIINPYLSSKYIKRALSDDFRFVMLNSAEHSIFQRENIEQPYYLMTQFLNAQLFSIGIIPE</sequence>
<name>A0A1G9BK57_9STAP</name>